<sequence>MDLQTWNILFPFPLLPAGDALCISKVLVQMPCTNGYYVRLCLLKQNQCMPEKSLIRWTKGCSGEAGGILLPVLGDELSTVYEALAALATNLKSKDVEGEHVLGKSQLRSNN</sequence>
<keyword evidence="2" id="KW-1185">Reference proteome</keyword>
<gene>
    <name evidence="3" type="primary">LOC116212426</name>
</gene>
<proteinExistence type="predicted"/>
<keyword evidence="1" id="KW-0732">Signal</keyword>
<dbReference type="RefSeq" id="XP_031402898.1">
    <property type="nucleotide sequence ID" value="XM_031547038.1"/>
</dbReference>
<dbReference type="GeneID" id="116212426"/>
<feature type="chain" id="PRO_5028475259" evidence="1">
    <location>
        <begin position="21"/>
        <end position="111"/>
    </location>
</feature>
<dbReference type="OrthoDB" id="497380at2759"/>
<dbReference type="AlphaFoldDB" id="A0A6P8EC91"/>
<evidence type="ECO:0000256" key="1">
    <source>
        <dbReference type="SAM" id="SignalP"/>
    </source>
</evidence>
<evidence type="ECO:0000313" key="3">
    <source>
        <dbReference type="RefSeq" id="XP_031402898.1"/>
    </source>
</evidence>
<dbReference type="Proteomes" id="UP000515151">
    <property type="component" value="Chromosome 6"/>
</dbReference>
<feature type="signal peptide" evidence="1">
    <location>
        <begin position="1"/>
        <end position="20"/>
    </location>
</feature>
<organism evidence="2 3">
    <name type="scientific">Punica granatum</name>
    <name type="common">Pomegranate</name>
    <dbReference type="NCBI Taxonomy" id="22663"/>
    <lineage>
        <taxon>Eukaryota</taxon>
        <taxon>Viridiplantae</taxon>
        <taxon>Streptophyta</taxon>
        <taxon>Embryophyta</taxon>
        <taxon>Tracheophyta</taxon>
        <taxon>Spermatophyta</taxon>
        <taxon>Magnoliopsida</taxon>
        <taxon>eudicotyledons</taxon>
        <taxon>Gunneridae</taxon>
        <taxon>Pentapetalae</taxon>
        <taxon>rosids</taxon>
        <taxon>malvids</taxon>
        <taxon>Myrtales</taxon>
        <taxon>Lythraceae</taxon>
        <taxon>Punica</taxon>
    </lineage>
</organism>
<name>A0A6P8EC91_PUNGR</name>
<reference evidence="2" key="1">
    <citation type="journal article" date="2020" name="Plant Biotechnol. J.">
        <title>The pomegranate (Punica granatum L.) draft genome dissects genetic divergence between soft- and hard-seeded cultivars.</title>
        <authorList>
            <person name="Luo X."/>
            <person name="Li H."/>
            <person name="Wu Z."/>
            <person name="Yao W."/>
            <person name="Zhao P."/>
            <person name="Cao D."/>
            <person name="Yu H."/>
            <person name="Li K."/>
            <person name="Poudel K."/>
            <person name="Zhao D."/>
            <person name="Zhang F."/>
            <person name="Xia X."/>
            <person name="Chen L."/>
            <person name="Wang Q."/>
            <person name="Jing D."/>
            <person name="Cao S."/>
        </authorList>
    </citation>
    <scope>NUCLEOTIDE SEQUENCE [LARGE SCALE GENOMIC DNA]</scope>
    <source>
        <strain evidence="2">cv. Tunisia</strain>
    </source>
</reference>
<accession>A0A6P8EC91</accession>
<protein>
    <submittedName>
        <fullName evidence="3">Uncharacterized protein LOC116212426</fullName>
    </submittedName>
</protein>
<reference evidence="3" key="2">
    <citation type="submission" date="2025-08" db="UniProtKB">
        <authorList>
            <consortium name="RefSeq"/>
        </authorList>
    </citation>
    <scope>IDENTIFICATION</scope>
    <source>
        <tissue evidence="3">Leaf</tissue>
    </source>
</reference>
<evidence type="ECO:0000313" key="2">
    <source>
        <dbReference type="Proteomes" id="UP000515151"/>
    </source>
</evidence>